<dbReference type="PANTHER" id="PTHR18901:SF38">
    <property type="entry name" value="PSEUDOURIDINE-5'-PHOSPHATASE"/>
    <property type="match status" value="1"/>
</dbReference>
<name>A0A0S6VV03_9BACT</name>
<dbReference type="AlphaFoldDB" id="A0A0S6VV03"/>
<dbReference type="PANTHER" id="PTHR18901">
    <property type="entry name" value="2-DEOXYGLUCOSE-6-PHOSPHATE PHOSPHATASE 2"/>
    <property type="match status" value="1"/>
</dbReference>
<evidence type="ECO:0000313" key="1">
    <source>
        <dbReference type="EMBL" id="GAK49631.1"/>
    </source>
</evidence>
<dbReference type="STRING" id="1499966.U14_00854"/>
<sequence length="207" mass="23139">MFDTEQVAVDAWKQAGQTCGHDIPESLIIQSVGRNADDTKRLFEQALEPEFDFQQVRALRIQYAADIIEQRGVPVKDGLFELLDVLDHGSVLKAVATSTERIRAETLLRKANVHDRFDAIICGDEVQHGKPAPDIFLLAANRLQTIPYHCFVLEDSEAGIQAAVNAKMHPMMIPDLKPPSQWVLATVKHIFPSLHRAASYFSEKLAL</sequence>
<dbReference type="Gene3D" id="1.10.150.240">
    <property type="entry name" value="Putative phosphatase, domain 2"/>
    <property type="match status" value="1"/>
</dbReference>
<dbReference type="Pfam" id="PF13419">
    <property type="entry name" value="HAD_2"/>
    <property type="match status" value="1"/>
</dbReference>
<dbReference type="InterPro" id="IPR006439">
    <property type="entry name" value="HAD-SF_hydro_IA"/>
</dbReference>
<dbReference type="EMBL" id="DF820455">
    <property type="protein sequence ID" value="GAK49631.1"/>
    <property type="molecule type" value="Genomic_DNA"/>
</dbReference>
<dbReference type="InterPro" id="IPR023198">
    <property type="entry name" value="PGP-like_dom2"/>
</dbReference>
<organism evidence="1">
    <name type="scientific">Candidatus Moduliflexus flocculans</name>
    <dbReference type="NCBI Taxonomy" id="1499966"/>
    <lineage>
        <taxon>Bacteria</taxon>
        <taxon>Candidatus Moduliflexota</taxon>
        <taxon>Candidatus Moduliflexia</taxon>
        <taxon>Candidatus Moduliflexales</taxon>
        <taxon>Candidatus Moduliflexaceae</taxon>
    </lineage>
</organism>
<evidence type="ECO:0000313" key="2">
    <source>
        <dbReference type="Proteomes" id="UP000030700"/>
    </source>
</evidence>
<dbReference type="SUPFAM" id="SSF56784">
    <property type="entry name" value="HAD-like"/>
    <property type="match status" value="1"/>
</dbReference>
<dbReference type="Gene3D" id="3.40.50.1000">
    <property type="entry name" value="HAD superfamily/HAD-like"/>
    <property type="match status" value="1"/>
</dbReference>
<dbReference type="InterPro" id="IPR036412">
    <property type="entry name" value="HAD-like_sf"/>
</dbReference>
<accession>A0A0S6VV03</accession>
<reference evidence="1" key="1">
    <citation type="journal article" date="2015" name="PeerJ">
        <title>First genomic representation of candidate bacterial phylum KSB3 points to enhanced environmental sensing as a trigger of wastewater bulking.</title>
        <authorList>
            <person name="Sekiguchi Y."/>
            <person name="Ohashi A."/>
            <person name="Parks D.H."/>
            <person name="Yamauchi T."/>
            <person name="Tyson G.W."/>
            <person name="Hugenholtz P."/>
        </authorList>
    </citation>
    <scope>NUCLEOTIDE SEQUENCE [LARGE SCALE GENOMIC DNA]</scope>
</reference>
<dbReference type="Proteomes" id="UP000030700">
    <property type="component" value="Unassembled WGS sequence"/>
</dbReference>
<dbReference type="GO" id="GO:0016787">
    <property type="term" value="F:hydrolase activity"/>
    <property type="evidence" value="ECO:0007669"/>
    <property type="project" value="UniProtKB-KW"/>
</dbReference>
<dbReference type="NCBIfam" id="TIGR01509">
    <property type="entry name" value="HAD-SF-IA-v3"/>
    <property type="match status" value="1"/>
</dbReference>
<dbReference type="CDD" id="cd07505">
    <property type="entry name" value="HAD_BPGM-like"/>
    <property type="match status" value="1"/>
</dbReference>
<keyword evidence="1" id="KW-0378">Hydrolase</keyword>
<dbReference type="InterPro" id="IPR041492">
    <property type="entry name" value="HAD_2"/>
</dbReference>
<dbReference type="HOGENOM" id="CLU_045011_13_3_0"/>
<gene>
    <name evidence="1" type="ORF">U14_00854</name>
</gene>
<keyword evidence="2" id="KW-1185">Reference proteome</keyword>
<dbReference type="InterPro" id="IPR023214">
    <property type="entry name" value="HAD_sf"/>
</dbReference>
<proteinExistence type="predicted"/>
<protein>
    <submittedName>
        <fullName evidence="1">HAD-superfamily hydrolase, subfamily IA, variant 3</fullName>
    </submittedName>
</protein>